<feature type="domain" description="Pre-rRNA-processing protein RIX1 N-terminal" evidence="6">
    <location>
        <begin position="6"/>
        <end position="214"/>
    </location>
</feature>
<feature type="compositionally biased region" description="Low complexity" evidence="5">
    <location>
        <begin position="673"/>
        <end position="685"/>
    </location>
</feature>
<evidence type="ECO:0000256" key="5">
    <source>
        <dbReference type="SAM" id="MobiDB-lite"/>
    </source>
</evidence>
<keyword evidence="8" id="KW-1185">Reference proteome</keyword>
<dbReference type="PANTHER" id="PTHR34105:SF1">
    <property type="entry name" value="PROLINE-, GLUTAMIC ACID- AND LEUCINE-RICH PROTEIN 1"/>
    <property type="match status" value="1"/>
</dbReference>
<dbReference type="AlphaFoldDB" id="A0A9W9HHJ4"/>
<dbReference type="Proteomes" id="UP001147746">
    <property type="component" value="Unassembled WGS sequence"/>
</dbReference>
<evidence type="ECO:0000256" key="4">
    <source>
        <dbReference type="ARBA" id="ARBA00023242"/>
    </source>
</evidence>
<name>A0A9W9HHJ4_9EURO</name>
<evidence type="ECO:0000259" key="6">
    <source>
        <dbReference type="Pfam" id="PF08167"/>
    </source>
</evidence>
<dbReference type="InterPro" id="IPR016024">
    <property type="entry name" value="ARM-type_fold"/>
</dbReference>
<comment type="similarity">
    <text evidence="2">Belongs to the RIX1/PELP1 family.</text>
</comment>
<feature type="region of interest" description="Disordered" evidence="5">
    <location>
        <begin position="473"/>
        <end position="492"/>
    </location>
</feature>
<comment type="caution">
    <text evidence="7">The sequence shown here is derived from an EMBL/GenBank/DDBJ whole genome shotgun (WGS) entry which is preliminary data.</text>
</comment>
<organism evidence="7 8">
    <name type="scientific">Penicillium atrosanguineum</name>
    <dbReference type="NCBI Taxonomy" id="1132637"/>
    <lineage>
        <taxon>Eukaryota</taxon>
        <taxon>Fungi</taxon>
        <taxon>Dikarya</taxon>
        <taxon>Ascomycota</taxon>
        <taxon>Pezizomycotina</taxon>
        <taxon>Eurotiomycetes</taxon>
        <taxon>Eurotiomycetidae</taxon>
        <taxon>Eurotiales</taxon>
        <taxon>Aspergillaceae</taxon>
        <taxon>Penicillium</taxon>
    </lineage>
</organism>
<feature type="compositionally biased region" description="Low complexity" evidence="5">
    <location>
        <begin position="712"/>
        <end position="736"/>
    </location>
</feature>
<proteinExistence type="inferred from homology"/>
<feature type="compositionally biased region" description="Polar residues" evidence="5">
    <location>
        <begin position="693"/>
        <end position="706"/>
    </location>
</feature>
<accession>A0A9W9HHJ4</accession>
<evidence type="ECO:0000256" key="2">
    <source>
        <dbReference type="ARBA" id="ARBA00010511"/>
    </source>
</evidence>
<keyword evidence="4" id="KW-0539">Nucleus</keyword>
<reference evidence="7" key="1">
    <citation type="submission" date="2022-12" db="EMBL/GenBank/DDBJ databases">
        <authorList>
            <person name="Petersen C."/>
        </authorList>
    </citation>
    <scope>NUCLEOTIDE SEQUENCE</scope>
    <source>
        <strain evidence="7">IBT 21472</strain>
    </source>
</reference>
<comment type="subcellular location">
    <subcellularLocation>
        <location evidence="1">Nucleus</location>
    </subcellularLocation>
</comment>
<gene>
    <name evidence="7" type="ORF">N7476_002173</name>
</gene>
<dbReference type="GO" id="GO:0006364">
    <property type="term" value="P:rRNA processing"/>
    <property type="evidence" value="ECO:0007669"/>
    <property type="project" value="TreeGrafter"/>
</dbReference>
<sequence>MAATTLRAVTHRLTATPVDQLPSIASFLATSLSDCAELLSAPQSQKPGKSDSENAVQTHKLKTRLASLLQDRTVEGRWTAVVLVKATVEAGQWEILRGYEPIVRGLIGILAKPDPVSTRKMCIITLTRIFHLTYQYPTLVREITTPQLPAFMNAALNLVGTLQKVQGGSIREPKPNTPFMETVLHAILELVPRHPTIFRPFASQIRSLVTSLLSFQPPVFYPEPVIDVAKQVLVSLHKCAPKDKSGPAWTEDCKSTIISAHRTADFILRSIKEQWESVDSTLTAPRHNYNKGVSMDAPDALGLHSWNGMHAGAQRLISLLEILSGFVSTPSATAVALPLGPILDLTSRLNSVTVPASGEGSATVQANSQIGREERELLFAELPRIHVACMDLLAHVVVVLENNAAPITQNIVEQVTWVFRNERFSRDVRMAVYEMLSPLVSLNGPAMTKQSVNSIIPAIRSCCSELLPAPGDSAVQAKAQSDPKSKSKQGQTAVNADAFLNPSLQKNGHSQDTHRFPQLERAASELLQHVLASVPSELLASVRTEIDRTIILTADKAAMLASVLNPVPAVQGRAAGASVIPFLVQAHADQMEVEALVRPRMPVLMTTPELDVFANEEDEEEDEDMIDESYHVSAKTSDFLKEPVVASTLTQKAEAAAPLHKRTYVDETTTQPASLSSASKQQLQSKKARFEESVSSSVSQPANIEATSGPKPVQVTSQVSSSSVAPQPSADASLSVDDSDDELPTLNIDSDTDDEDDDDEDVNMGG</sequence>
<evidence type="ECO:0000256" key="3">
    <source>
        <dbReference type="ARBA" id="ARBA00021502"/>
    </source>
</evidence>
<dbReference type="Pfam" id="PF08167">
    <property type="entry name" value="RIX1"/>
    <property type="match status" value="1"/>
</dbReference>
<protein>
    <recommendedName>
        <fullName evidence="3">Pre-rRNA-processing protein RIX1</fullName>
    </recommendedName>
</protein>
<dbReference type="SUPFAM" id="SSF48371">
    <property type="entry name" value="ARM repeat"/>
    <property type="match status" value="1"/>
</dbReference>
<evidence type="ECO:0000313" key="8">
    <source>
        <dbReference type="Proteomes" id="UP001147746"/>
    </source>
</evidence>
<dbReference type="PANTHER" id="PTHR34105">
    <property type="entry name" value="PROLINE-, GLUTAMIC ACID- AND LEUCINE-RICH PROTEIN 1"/>
    <property type="match status" value="1"/>
</dbReference>
<dbReference type="InterPro" id="IPR011989">
    <property type="entry name" value="ARM-like"/>
</dbReference>
<dbReference type="InterPro" id="IPR012583">
    <property type="entry name" value="RIX1_N"/>
</dbReference>
<dbReference type="GO" id="GO:0005634">
    <property type="term" value="C:nucleus"/>
    <property type="evidence" value="ECO:0007669"/>
    <property type="project" value="UniProtKB-SubCell"/>
</dbReference>
<reference evidence="7" key="2">
    <citation type="journal article" date="2023" name="IMA Fungus">
        <title>Comparative genomic study of the Penicillium genus elucidates a diverse pangenome and 15 lateral gene transfer events.</title>
        <authorList>
            <person name="Petersen C."/>
            <person name="Sorensen T."/>
            <person name="Nielsen M.R."/>
            <person name="Sondergaard T.E."/>
            <person name="Sorensen J.L."/>
            <person name="Fitzpatrick D.A."/>
            <person name="Frisvad J.C."/>
            <person name="Nielsen K.L."/>
        </authorList>
    </citation>
    <scope>NUCLEOTIDE SEQUENCE</scope>
    <source>
        <strain evidence="7">IBT 21472</strain>
    </source>
</reference>
<feature type="compositionally biased region" description="Acidic residues" evidence="5">
    <location>
        <begin position="750"/>
        <end position="766"/>
    </location>
</feature>
<dbReference type="EMBL" id="JAPZBO010000002">
    <property type="protein sequence ID" value="KAJ5323573.1"/>
    <property type="molecule type" value="Genomic_DNA"/>
</dbReference>
<evidence type="ECO:0000256" key="1">
    <source>
        <dbReference type="ARBA" id="ARBA00004123"/>
    </source>
</evidence>
<evidence type="ECO:0000313" key="7">
    <source>
        <dbReference type="EMBL" id="KAJ5323573.1"/>
    </source>
</evidence>
<feature type="region of interest" description="Disordered" evidence="5">
    <location>
        <begin position="663"/>
        <end position="766"/>
    </location>
</feature>
<dbReference type="Gene3D" id="1.25.10.10">
    <property type="entry name" value="Leucine-rich Repeat Variant"/>
    <property type="match status" value="1"/>
</dbReference>